<dbReference type="EMBL" id="KE356560">
    <property type="protein sequence ID" value="ERG92107.1"/>
    <property type="molecule type" value="Genomic_DNA"/>
</dbReference>
<evidence type="ECO:0000313" key="2">
    <source>
        <dbReference type="Proteomes" id="UP000030649"/>
    </source>
</evidence>
<reference evidence="1 2" key="1">
    <citation type="journal article" date="2013" name="PLoS ONE">
        <title>Assembly-driven community genomics of a hypersaline microbial ecosystem.</title>
        <authorList>
            <person name="Podell S."/>
            <person name="Ugalde J.A."/>
            <person name="Narasingarao P."/>
            <person name="Banfield J.F."/>
            <person name="Heidelberg K.B."/>
            <person name="Allen E.E."/>
        </authorList>
    </citation>
    <scope>NUCLEOTIDE SEQUENCE [LARGE SCALE GENOMIC DNA]</scope>
    <source>
        <strain evidence="2">J07HQW1</strain>
    </source>
</reference>
<name>U1PEQ9_9EURY</name>
<organism evidence="1 2">
    <name type="scientific">Haloquadratum walsbyi J07HQW1</name>
    <dbReference type="NCBI Taxonomy" id="1238424"/>
    <lineage>
        <taxon>Archaea</taxon>
        <taxon>Methanobacteriati</taxon>
        <taxon>Methanobacteriota</taxon>
        <taxon>Stenosarchaea group</taxon>
        <taxon>Halobacteria</taxon>
        <taxon>Halobacteriales</taxon>
        <taxon>Haloferacaceae</taxon>
        <taxon>Haloquadratum</taxon>
    </lineage>
</organism>
<dbReference type="Proteomes" id="UP000030649">
    <property type="component" value="Unassembled WGS sequence"/>
</dbReference>
<dbReference type="AlphaFoldDB" id="U1PEQ9"/>
<protein>
    <submittedName>
        <fullName evidence="1">Uncharacterized protein</fullName>
    </submittedName>
</protein>
<dbReference type="HOGENOM" id="CLU_2519693_0_0_2"/>
<evidence type="ECO:0000313" key="1">
    <source>
        <dbReference type="EMBL" id="ERG92107.1"/>
    </source>
</evidence>
<sequence>METNFEDELRRLEDEGLFVEELIDGFTLVWPSKEVRVTTRENDRVRSRLFERAHPLFVRKDGGGEIEVRGAKSRIKKFSKTIYR</sequence>
<gene>
    <name evidence="1" type="ORF">J07HQW1_02142</name>
</gene>
<proteinExistence type="predicted"/>
<accession>U1PEQ9</accession>